<accession>C7QZC6</accession>
<dbReference type="KEGG" id="jde:Jden_1781"/>
<feature type="transmembrane region" description="Helical" evidence="2">
    <location>
        <begin position="79"/>
        <end position="101"/>
    </location>
</feature>
<evidence type="ECO:0000313" key="3">
    <source>
        <dbReference type="EMBL" id="ACV09424.1"/>
    </source>
</evidence>
<keyword evidence="4" id="KW-1185">Reference proteome</keyword>
<dbReference type="AlphaFoldDB" id="C7QZC6"/>
<evidence type="ECO:0008006" key="5">
    <source>
        <dbReference type="Google" id="ProtNLM"/>
    </source>
</evidence>
<reference evidence="3 4" key="1">
    <citation type="journal article" date="2009" name="Stand. Genomic Sci.">
        <title>Complete genome sequence of Jonesia denitrificans type strain (Prevot 55134).</title>
        <authorList>
            <person name="Pukall R."/>
            <person name="Gehrich-Schroter G."/>
            <person name="Lapidus A."/>
            <person name="Nolan M."/>
            <person name="Glavina Del Rio T."/>
            <person name="Lucas S."/>
            <person name="Chen F."/>
            <person name="Tice H."/>
            <person name="Pitluck S."/>
            <person name="Cheng J.F."/>
            <person name="Copeland A."/>
            <person name="Saunders E."/>
            <person name="Brettin T."/>
            <person name="Detter J.C."/>
            <person name="Bruce D."/>
            <person name="Goodwin L."/>
            <person name="Pati A."/>
            <person name="Ivanova N."/>
            <person name="Mavromatis K."/>
            <person name="Ovchinnikova G."/>
            <person name="Chen A."/>
            <person name="Palaniappan K."/>
            <person name="Land M."/>
            <person name="Hauser L."/>
            <person name="Chang Y.J."/>
            <person name="Jeffries C.D."/>
            <person name="Chain P."/>
            <person name="Goker M."/>
            <person name="Bristow J."/>
            <person name="Eisen J.A."/>
            <person name="Markowitz V."/>
            <person name="Hugenholtz P."/>
            <person name="Kyrpides N.C."/>
            <person name="Klenk H.P."/>
            <person name="Han C."/>
        </authorList>
    </citation>
    <scope>NUCLEOTIDE SEQUENCE [LARGE SCALE GENOMIC DNA]</scope>
    <source>
        <strain evidence="4">ATCC 14870 / DSM 20603 / BCRC 15368 / CIP 55.134 / JCM 11481 / NBRC 15587 / NCTC 10816 / Prevot 55134</strain>
    </source>
</reference>
<keyword evidence="2" id="KW-1133">Transmembrane helix</keyword>
<dbReference type="HOGENOM" id="CLU_1585342_0_0_11"/>
<proteinExistence type="predicted"/>
<keyword evidence="2" id="KW-0812">Transmembrane</keyword>
<name>C7QZC6_JONDD</name>
<protein>
    <recommendedName>
        <fullName evidence="5">ATP synthase protein I</fullName>
    </recommendedName>
</protein>
<organism evidence="3 4">
    <name type="scientific">Jonesia denitrificans (strain ATCC 14870 / DSM 20603 / BCRC 15368 / CIP 55.134 / JCM 11481 / NBRC 15587 / NCTC 10816 / Prevot 55134)</name>
    <name type="common">Listeria denitrificans</name>
    <dbReference type="NCBI Taxonomy" id="471856"/>
    <lineage>
        <taxon>Bacteria</taxon>
        <taxon>Bacillati</taxon>
        <taxon>Actinomycetota</taxon>
        <taxon>Actinomycetes</taxon>
        <taxon>Micrococcales</taxon>
        <taxon>Jonesiaceae</taxon>
        <taxon>Jonesia</taxon>
    </lineage>
</organism>
<feature type="compositionally biased region" description="Basic and acidic residues" evidence="1">
    <location>
        <begin position="1"/>
        <end position="23"/>
    </location>
</feature>
<dbReference type="RefSeq" id="WP_015772052.1">
    <property type="nucleotide sequence ID" value="NC_013174.1"/>
</dbReference>
<feature type="region of interest" description="Disordered" evidence="1">
    <location>
        <begin position="1"/>
        <end position="28"/>
    </location>
</feature>
<dbReference type="EMBL" id="CP001706">
    <property type="protein sequence ID" value="ACV09424.1"/>
    <property type="molecule type" value="Genomic_DNA"/>
</dbReference>
<feature type="transmembrane region" description="Helical" evidence="2">
    <location>
        <begin position="113"/>
        <end position="132"/>
    </location>
</feature>
<dbReference type="STRING" id="471856.Jden_1781"/>
<dbReference type="eggNOG" id="ENOG5032DKN">
    <property type="taxonomic scope" value="Bacteria"/>
</dbReference>
<sequence length="178" mass="19289">MTEQTPRDDQAPHRADVPQHGGDEAGSDVPEVMRGLPVVPHHVNKDVFRMSLKALIVLLSALTVLGIPLGWVIAGGPGVWGAVLGVVVALIFSGTTIWSMLYTADKDPNMTMAVVLGAWLAKMVLFLIILVVLREQDFYHRAIFAVVVLIGVIGSAILDMWAVSKGRTPYVTPQNRDL</sequence>
<feature type="transmembrane region" description="Helical" evidence="2">
    <location>
        <begin position="138"/>
        <end position="158"/>
    </location>
</feature>
<evidence type="ECO:0000313" key="4">
    <source>
        <dbReference type="Proteomes" id="UP000000628"/>
    </source>
</evidence>
<feature type="transmembrane region" description="Helical" evidence="2">
    <location>
        <begin position="54"/>
        <end position="73"/>
    </location>
</feature>
<evidence type="ECO:0000256" key="1">
    <source>
        <dbReference type="SAM" id="MobiDB-lite"/>
    </source>
</evidence>
<keyword evidence="2" id="KW-0472">Membrane</keyword>
<evidence type="ECO:0000256" key="2">
    <source>
        <dbReference type="SAM" id="Phobius"/>
    </source>
</evidence>
<gene>
    <name evidence="3" type="ordered locus">Jden_1781</name>
</gene>
<dbReference type="Proteomes" id="UP000000628">
    <property type="component" value="Chromosome"/>
</dbReference>